<gene>
    <name evidence="2" type="ORF">VHEMI03636</name>
</gene>
<dbReference type="PANTHER" id="PTHR14237">
    <property type="entry name" value="MOLYBDOPTERIN COFACTOR SULFURASE MOSC"/>
    <property type="match status" value="1"/>
</dbReference>
<accession>A0A0A1TBY2</accession>
<dbReference type="EMBL" id="CDHN01000002">
    <property type="protein sequence ID" value="CEJ84985.1"/>
    <property type="molecule type" value="Genomic_DNA"/>
</dbReference>
<organism evidence="2 3">
    <name type="scientific">[Torrubiella] hemipterigena</name>
    <dbReference type="NCBI Taxonomy" id="1531966"/>
    <lineage>
        <taxon>Eukaryota</taxon>
        <taxon>Fungi</taxon>
        <taxon>Dikarya</taxon>
        <taxon>Ascomycota</taxon>
        <taxon>Pezizomycotina</taxon>
        <taxon>Sordariomycetes</taxon>
        <taxon>Hypocreomycetidae</taxon>
        <taxon>Hypocreales</taxon>
        <taxon>Clavicipitaceae</taxon>
        <taxon>Clavicipitaceae incertae sedis</taxon>
        <taxon>'Torrubiella' clade</taxon>
    </lineage>
</organism>
<dbReference type="STRING" id="1531966.A0A0A1TBY2"/>
<dbReference type="Proteomes" id="UP000039046">
    <property type="component" value="Unassembled WGS sequence"/>
</dbReference>
<name>A0A0A1TBY2_9HYPO</name>
<dbReference type="OrthoDB" id="17255at2759"/>
<evidence type="ECO:0000259" key="1">
    <source>
        <dbReference type="PROSITE" id="PS51340"/>
    </source>
</evidence>
<evidence type="ECO:0000313" key="2">
    <source>
        <dbReference type="EMBL" id="CEJ84985.1"/>
    </source>
</evidence>
<evidence type="ECO:0000313" key="3">
    <source>
        <dbReference type="Proteomes" id="UP000039046"/>
    </source>
</evidence>
<protein>
    <recommendedName>
        <fullName evidence="1">MOSC domain-containing protein</fullName>
    </recommendedName>
</protein>
<dbReference type="InterPro" id="IPR011037">
    <property type="entry name" value="Pyrv_Knase-like_insert_dom_sf"/>
</dbReference>
<dbReference type="InterPro" id="IPR005302">
    <property type="entry name" value="MoCF_Sase_C"/>
</dbReference>
<dbReference type="Pfam" id="PF03473">
    <property type="entry name" value="MOSC"/>
    <property type="match status" value="1"/>
</dbReference>
<dbReference type="GO" id="GO:0003824">
    <property type="term" value="F:catalytic activity"/>
    <property type="evidence" value="ECO:0007669"/>
    <property type="project" value="InterPro"/>
</dbReference>
<proteinExistence type="predicted"/>
<dbReference type="GO" id="GO:0030170">
    <property type="term" value="F:pyridoxal phosphate binding"/>
    <property type="evidence" value="ECO:0007669"/>
    <property type="project" value="InterPro"/>
</dbReference>
<sequence length="340" mass="38252">MKVTALYVYPVKGLRGISLKETEFGPQGLQYDRRFMVCKVDDGNFKSVTLSSVPSCVLFHQAIVGSDIQIKYTVPAKPLVPADPLQDVTLSIPLDPGLEGLSRQEIDLHRSKVMAYRMGSKFDDWFTACFGFEAALVYIGQERRPVLGTFSPRNPKDDETEGWISFIWKYIFGSNPEPDWLTFTDCAPVLVTSDASLKNVDARLPSEQVDMAKFRPNIVVSGEDSFDEDYWSELAVNGQNAITLTKLCGRCVSLNVDYNTGLPGEGERGTLLKKLMVDRRVDTGAKYQPCFGRYGFLSDGLDSVHVAVGDDVSVVKRIEERPVWDWPGRDKKLARFYRYR</sequence>
<dbReference type="PANTHER" id="PTHR14237:SF34">
    <property type="entry name" value="MOSC DOMAIN PROTEIN (AFU_ORTHOLOGUE AFUA_2G07820)"/>
    <property type="match status" value="1"/>
</dbReference>
<dbReference type="AlphaFoldDB" id="A0A0A1TBY2"/>
<reference evidence="2 3" key="1">
    <citation type="journal article" date="2015" name="Genome Announc.">
        <title>Draft Genome Sequence and Gene Annotation of the Entomopathogenic Fungus Verticillium hemipterigenum.</title>
        <authorList>
            <person name="Horn F."/>
            <person name="Habel A."/>
            <person name="Scharf D.H."/>
            <person name="Dworschak J."/>
            <person name="Brakhage A.A."/>
            <person name="Guthke R."/>
            <person name="Hertweck C."/>
            <person name="Linde J."/>
        </authorList>
    </citation>
    <scope>NUCLEOTIDE SEQUENCE [LARGE SCALE GENOMIC DNA]</scope>
</reference>
<keyword evidence="3" id="KW-1185">Reference proteome</keyword>
<dbReference type="SUPFAM" id="SSF50800">
    <property type="entry name" value="PK beta-barrel domain-like"/>
    <property type="match status" value="1"/>
</dbReference>
<dbReference type="SUPFAM" id="SSF141673">
    <property type="entry name" value="MOSC N-terminal domain-like"/>
    <property type="match status" value="1"/>
</dbReference>
<feature type="domain" description="MOSC" evidence="1">
    <location>
        <begin position="140"/>
        <end position="315"/>
    </location>
</feature>
<dbReference type="PROSITE" id="PS51340">
    <property type="entry name" value="MOSC"/>
    <property type="match status" value="1"/>
</dbReference>
<dbReference type="Pfam" id="PF03476">
    <property type="entry name" value="MOSC_N"/>
    <property type="match status" value="1"/>
</dbReference>
<dbReference type="InterPro" id="IPR005303">
    <property type="entry name" value="MOCOS_middle"/>
</dbReference>
<dbReference type="GO" id="GO:0030151">
    <property type="term" value="F:molybdenum ion binding"/>
    <property type="evidence" value="ECO:0007669"/>
    <property type="project" value="InterPro"/>
</dbReference>
<dbReference type="HOGENOM" id="CLU_028286_3_0_1"/>